<dbReference type="GO" id="GO:0071885">
    <property type="term" value="F:N-terminal protein N-methyltransferase activity"/>
    <property type="evidence" value="ECO:0007669"/>
    <property type="project" value="UniProtKB-EC"/>
</dbReference>
<dbReference type="GO" id="GO:0002181">
    <property type="term" value="P:cytoplasmic translation"/>
    <property type="evidence" value="ECO:0007669"/>
    <property type="project" value="EnsemblFungi"/>
</dbReference>
<accession>S3BS16</accession>
<dbReference type="InterPro" id="IPR029063">
    <property type="entry name" value="SAM-dependent_MTases_sf"/>
</dbReference>
<evidence type="ECO:0000256" key="7">
    <source>
        <dbReference type="ARBA" id="ARBA00043129"/>
    </source>
</evidence>
<feature type="binding site" evidence="11">
    <location>
        <position position="147"/>
    </location>
    <ligand>
        <name>S-adenosyl-L-methionine</name>
        <dbReference type="ChEBI" id="CHEBI:59789"/>
    </ligand>
</feature>
<dbReference type="AlphaFoldDB" id="S3BS16"/>
<dbReference type="OMA" id="ETYYCFN"/>
<dbReference type="VEuPathDB" id="FungiDB:F503_04942"/>
<dbReference type="Gene3D" id="3.40.50.150">
    <property type="entry name" value="Vaccinia Virus protein VP39"/>
    <property type="match status" value="1"/>
</dbReference>
<feature type="binding site" evidence="11">
    <location>
        <position position="77"/>
    </location>
    <ligand>
        <name>S-adenosyl-L-methionine</name>
        <dbReference type="ChEBI" id="CHEBI:59789"/>
    </ligand>
</feature>
<feature type="binding site" evidence="11">
    <location>
        <position position="82"/>
    </location>
    <ligand>
        <name>S-adenosyl-L-methionine</name>
        <dbReference type="ChEBI" id="CHEBI:59789"/>
    </ligand>
</feature>
<evidence type="ECO:0000256" key="6">
    <source>
        <dbReference type="ARBA" id="ARBA00039449"/>
    </source>
</evidence>
<dbReference type="EC" id="2.1.1.244" evidence="5"/>
<evidence type="ECO:0000256" key="5">
    <source>
        <dbReference type="ARBA" id="ARBA00039112"/>
    </source>
</evidence>
<evidence type="ECO:0000256" key="9">
    <source>
        <dbReference type="ARBA" id="ARBA00047885"/>
    </source>
</evidence>
<keyword evidence="13" id="KW-1185">Reference proteome</keyword>
<comment type="catalytic activity">
    <reaction evidence="8">
        <text>N-terminal L-seryl-L-prolyl-L-lysyl-[protein] + 3 S-adenosyl-L-methionine = N-terminal N,N,N-trimethyl-L-seryl-L-prolyl-L-lysyl-[protein] + 3 S-adenosyl-L-homocysteine + 3 H(+)</text>
        <dbReference type="Rhea" id="RHEA:54724"/>
        <dbReference type="Rhea" id="RHEA-COMP:13789"/>
        <dbReference type="Rhea" id="RHEA-COMP:13973"/>
        <dbReference type="ChEBI" id="CHEBI:15378"/>
        <dbReference type="ChEBI" id="CHEBI:57856"/>
        <dbReference type="ChEBI" id="CHEBI:59789"/>
        <dbReference type="ChEBI" id="CHEBI:138061"/>
        <dbReference type="ChEBI" id="CHEBI:138317"/>
        <dbReference type="EC" id="2.1.1.244"/>
    </reaction>
</comment>
<dbReference type="GO" id="GO:0005829">
    <property type="term" value="C:cytosol"/>
    <property type="evidence" value="ECO:0007669"/>
    <property type="project" value="EnsemblFungi"/>
</dbReference>
<dbReference type="STRING" id="1262450.S3BS16"/>
<evidence type="ECO:0000313" key="12">
    <source>
        <dbReference type="EMBL" id="EPE04094.1"/>
    </source>
</evidence>
<reference evidence="12 13" key="1">
    <citation type="journal article" date="2013" name="BMC Genomics">
        <title>The genome and transcriptome of the pine saprophyte Ophiostoma piceae, and a comparison with the bark beetle-associated pine pathogen Grosmannia clavigera.</title>
        <authorList>
            <person name="Haridas S."/>
            <person name="Wang Y."/>
            <person name="Lim L."/>
            <person name="Massoumi Alamouti S."/>
            <person name="Jackman S."/>
            <person name="Docking R."/>
            <person name="Robertson G."/>
            <person name="Birol I."/>
            <person name="Bohlmann J."/>
            <person name="Breuil C."/>
        </authorList>
    </citation>
    <scope>NUCLEOTIDE SEQUENCE [LARGE SCALE GENOMIC DNA]</scope>
    <source>
        <strain evidence="12 13">UAMH 11346</strain>
    </source>
</reference>
<dbReference type="Pfam" id="PF05891">
    <property type="entry name" value="Methyltransf_PK"/>
    <property type="match status" value="1"/>
</dbReference>
<sequence length="243" mass="26704">MSGSSQSGKGTLRPEALVNNADAKKYWEAVSADDDGMLGGFAFVSRADLRGSRTFLAKMGIGNKPGQRQVKRALEGGAGIGRITEGMLLDFVEEVDVVEPVAKFTEALKSKPGVRRVYNVGLEGWSPEQPEEGEDATSNQYGLVWTQWCTGYLNDEQFVAYLKRCRTVLEPGGLIVIKENLTTTDADDFDSQDSSVTRCESSFRRIFEEAGFRLARSELQRGFPPEAELLPVKMYALKAKDGS</sequence>
<evidence type="ECO:0000256" key="11">
    <source>
        <dbReference type="PIRSR" id="PIRSR016958-1"/>
    </source>
</evidence>
<evidence type="ECO:0000313" key="13">
    <source>
        <dbReference type="Proteomes" id="UP000016923"/>
    </source>
</evidence>
<evidence type="ECO:0000256" key="3">
    <source>
        <dbReference type="ARBA" id="ARBA00022679"/>
    </source>
</evidence>
<evidence type="ECO:0000256" key="2">
    <source>
        <dbReference type="ARBA" id="ARBA00022603"/>
    </source>
</evidence>
<dbReference type="InterPro" id="IPR008576">
    <property type="entry name" value="MeTrfase_NTM1"/>
</dbReference>
<evidence type="ECO:0000256" key="4">
    <source>
        <dbReference type="ARBA" id="ARBA00022691"/>
    </source>
</evidence>
<evidence type="ECO:0000256" key="10">
    <source>
        <dbReference type="ARBA" id="ARBA00048167"/>
    </source>
</evidence>
<dbReference type="PANTHER" id="PTHR12753">
    <property type="entry name" value="AD-003 - RELATED"/>
    <property type="match status" value="1"/>
</dbReference>
<evidence type="ECO:0000256" key="1">
    <source>
        <dbReference type="ARBA" id="ARBA00009059"/>
    </source>
</evidence>
<dbReference type="Proteomes" id="UP000016923">
    <property type="component" value="Unassembled WGS sequence"/>
</dbReference>
<dbReference type="EMBL" id="KE148163">
    <property type="protein sequence ID" value="EPE04094.1"/>
    <property type="molecule type" value="Genomic_DNA"/>
</dbReference>
<gene>
    <name evidence="12" type="ORF">F503_04942</name>
</gene>
<organism evidence="12 13">
    <name type="scientific">Ophiostoma piceae (strain UAMH 11346)</name>
    <name type="common">Sap stain fungus</name>
    <dbReference type="NCBI Taxonomy" id="1262450"/>
    <lineage>
        <taxon>Eukaryota</taxon>
        <taxon>Fungi</taxon>
        <taxon>Dikarya</taxon>
        <taxon>Ascomycota</taxon>
        <taxon>Pezizomycotina</taxon>
        <taxon>Sordariomycetes</taxon>
        <taxon>Sordariomycetidae</taxon>
        <taxon>Ophiostomatales</taxon>
        <taxon>Ophiostomataceae</taxon>
        <taxon>Ophiostoma</taxon>
    </lineage>
</organism>
<evidence type="ECO:0000256" key="8">
    <source>
        <dbReference type="ARBA" id="ARBA00047306"/>
    </source>
</evidence>
<keyword evidence="4 11" id="KW-0949">S-adenosyl-L-methionine</keyword>
<name>S3BS16_OPHP1</name>
<dbReference type="HOGENOM" id="CLU_055356_2_1_1"/>
<dbReference type="GO" id="GO:0032259">
    <property type="term" value="P:methylation"/>
    <property type="evidence" value="ECO:0007669"/>
    <property type="project" value="UniProtKB-KW"/>
</dbReference>
<dbReference type="SUPFAM" id="SSF53335">
    <property type="entry name" value="S-adenosyl-L-methionine-dependent methyltransferases"/>
    <property type="match status" value="1"/>
</dbReference>
<dbReference type="PIRSF" id="PIRSF016958">
    <property type="entry name" value="DUF858_MeTrfase_lik"/>
    <property type="match status" value="1"/>
</dbReference>
<protein>
    <recommendedName>
        <fullName evidence="6">Alpha N-terminal protein methyltransferase 1</fullName>
        <ecNumber evidence="5">2.1.1.244</ecNumber>
    </recommendedName>
    <alternativeName>
        <fullName evidence="7">X-Pro-Lys N-terminal protein methyltransferase 1</fullName>
    </alternativeName>
</protein>
<comment type="similarity">
    <text evidence="1">Belongs to the methyltransferase superfamily. NTM1 family.</text>
</comment>
<comment type="catalytic activity">
    <reaction evidence="10">
        <text>N-terminal L-alanyl-L-prolyl-L-lysyl-[protein] + 3 S-adenosyl-L-methionine = N-terminal N,N,N-trimethyl-L-alanyl-L-prolyl-L-lysyl-[protein] + 3 S-adenosyl-L-homocysteine + 3 H(+)</text>
        <dbReference type="Rhea" id="RHEA:54712"/>
        <dbReference type="Rhea" id="RHEA-COMP:13785"/>
        <dbReference type="Rhea" id="RHEA-COMP:13971"/>
        <dbReference type="ChEBI" id="CHEBI:15378"/>
        <dbReference type="ChEBI" id="CHEBI:57856"/>
        <dbReference type="ChEBI" id="CHEBI:59789"/>
        <dbReference type="ChEBI" id="CHEBI:138057"/>
        <dbReference type="ChEBI" id="CHEBI:138315"/>
        <dbReference type="EC" id="2.1.1.244"/>
    </reaction>
</comment>
<proteinExistence type="inferred from homology"/>
<dbReference type="eggNOG" id="KOG3178">
    <property type="taxonomic scope" value="Eukaryota"/>
</dbReference>
<keyword evidence="3" id="KW-0808">Transferase</keyword>
<dbReference type="OrthoDB" id="1298661at2759"/>
<comment type="catalytic activity">
    <reaction evidence="9">
        <text>N-terminal L-prolyl-L-prolyl-L-lysyl-[protein] + 2 S-adenosyl-L-methionine = N-terminal N,N-dimethyl-L-prolyl-L-prolyl-L-lysyl-[protein] + 2 S-adenosyl-L-homocysteine + 2 H(+)</text>
        <dbReference type="Rhea" id="RHEA:54736"/>
        <dbReference type="Rhea" id="RHEA-COMP:13787"/>
        <dbReference type="Rhea" id="RHEA-COMP:13974"/>
        <dbReference type="ChEBI" id="CHEBI:15378"/>
        <dbReference type="ChEBI" id="CHEBI:57856"/>
        <dbReference type="ChEBI" id="CHEBI:59789"/>
        <dbReference type="ChEBI" id="CHEBI:138059"/>
        <dbReference type="ChEBI" id="CHEBI:138318"/>
        <dbReference type="EC" id="2.1.1.244"/>
    </reaction>
</comment>
<keyword evidence="2" id="KW-0489">Methyltransferase</keyword>
<dbReference type="PANTHER" id="PTHR12753:SF0">
    <property type="entry name" value="ALPHA N-TERMINAL PROTEIN METHYLTRANSFERASE 1"/>
    <property type="match status" value="1"/>
</dbReference>